<keyword evidence="3" id="KW-1185">Reference proteome</keyword>
<sequence>MAQHQPEAGNWYHITDGHSQWEIGQQPDGNWYHITMDAGGHRQWGARAAVSIGGYDLPRMAQHPDGNWYYITVDAEGHSQFEIQQQQDGNWYYITMDAGGYREWGPRAAGSTDDQPEEGCCVVS</sequence>
<dbReference type="AlphaFoldDB" id="A0AAD6VFW9"/>
<organism evidence="2 3">
    <name type="scientific">Mycena pura</name>
    <dbReference type="NCBI Taxonomy" id="153505"/>
    <lineage>
        <taxon>Eukaryota</taxon>
        <taxon>Fungi</taxon>
        <taxon>Dikarya</taxon>
        <taxon>Basidiomycota</taxon>
        <taxon>Agaricomycotina</taxon>
        <taxon>Agaricomycetes</taxon>
        <taxon>Agaricomycetidae</taxon>
        <taxon>Agaricales</taxon>
        <taxon>Marasmiineae</taxon>
        <taxon>Mycenaceae</taxon>
        <taxon>Mycena</taxon>
    </lineage>
</organism>
<evidence type="ECO:0000256" key="1">
    <source>
        <dbReference type="SAM" id="MobiDB-lite"/>
    </source>
</evidence>
<dbReference type="Pfam" id="PF21540">
    <property type="entry name" value="Choline_bind_4"/>
    <property type="match status" value="2"/>
</dbReference>
<dbReference type="EMBL" id="JARJCW010000033">
    <property type="protein sequence ID" value="KAJ7208582.1"/>
    <property type="molecule type" value="Genomic_DNA"/>
</dbReference>
<name>A0AAD6VFW9_9AGAR</name>
<protein>
    <submittedName>
        <fullName evidence="2">Uncharacterized protein</fullName>
    </submittedName>
</protein>
<feature type="region of interest" description="Disordered" evidence="1">
    <location>
        <begin position="105"/>
        <end position="124"/>
    </location>
</feature>
<dbReference type="InterPro" id="IPR048713">
    <property type="entry name" value="Choline_bind_rpt"/>
</dbReference>
<dbReference type="Proteomes" id="UP001219525">
    <property type="component" value="Unassembled WGS sequence"/>
</dbReference>
<reference evidence="2" key="1">
    <citation type="submission" date="2023-03" db="EMBL/GenBank/DDBJ databases">
        <title>Massive genome expansion in bonnet fungi (Mycena s.s.) driven by repeated elements and novel gene families across ecological guilds.</title>
        <authorList>
            <consortium name="Lawrence Berkeley National Laboratory"/>
            <person name="Harder C.B."/>
            <person name="Miyauchi S."/>
            <person name="Viragh M."/>
            <person name="Kuo A."/>
            <person name="Thoen E."/>
            <person name="Andreopoulos B."/>
            <person name="Lu D."/>
            <person name="Skrede I."/>
            <person name="Drula E."/>
            <person name="Henrissat B."/>
            <person name="Morin E."/>
            <person name="Kohler A."/>
            <person name="Barry K."/>
            <person name="LaButti K."/>
            <person name="Morin E."/>
            <person name="Salamov A."/>
            <person name="Lipzen A."/>
            <person name="Mereny Z."/>
            <person name="Hegedus B."/>
            <person name="Baldrian P."/>
            <person name="Stursova M."/>
            <person name="Weitz H."/>
            <person name="Taylor A."/>
            <person name="Grigoriev I.V."/>
            <person name="Nagy L.G."/>
            <person name="Martin F."/>
            <person name="Kauserud H."/>
        </authorList>
    </citation>
    <scope>NUCLEOTIDE SEQUENCE</scope>
    <source>
        <strain evidence="2">9144</strain>
    </source>
</reference>
<evidence type="ECO:0000313" key="2">
    <source>
        <dbReference type="EMBL" id="KAJ7208582.1"/>
    </source>
</evidence>
<accession>A0AAD6VFW9</accession>
<evidence type="ECO:0000313" key="3">
    <source>
        <dbReference type="Proteomes" id="UP001219525"/>
    </source>
</evidence>
<proteinExistence type="predicted"/>
<comment type="caution">
    <text evidence="2">The sequence shown here is derived from an EMBL/GenBank/DDBJ whole genome shotgun (WGS) entry which is preliminary data.</text>
</comment>
<gene>
    <name evidence="2" type="ORF">GGX14DRAFT_566799</name>
</gene>